<evidence type="ECO:0000313" key="3">
    <source>
        <dbReference type="EMBL" id="BCH86097.1"/>
    </source>
</evidence>
<evidence type="ECO:0000256" key="1">
    <source>
        <dbReference type="SAM" id="Phobius"/>
    </source>
</evidence>
<keyword evidence="1" id="KW-1133">Transmembrane helix</keyword>
<evidence type="ECO:0000313" key="2">
    <source>
        <dbReference type="EMBL" id="AKH05909.1"/>
    </source>
</evidence>
<keyword evidence="1" id="KW-0812">Transmembrane</keyword>
<evidence type="ECO:0000313" key="5">
    <source>
        <dbReference type="Proteomes" id="UP000034636"/>
    </source>
</evidence>
<keyword evidence="1" id="KW-0472">Membrane</keyword>
<accession>A0A564XQ50</accession>
<protein>
    <submittedName>
        <fullName evidence="2">Uncharacterized protein</fullName>
    </submittedName>
</protein>
<feature type="transmembrane region" description="Helical" evidence="1">
    <location>
        <begin position="12"/>
        <end position="37"/>
    </location>
</feature>
<gene>
    <name evidence="2" type="ORF">SE14_00309</name>
    <name evidence="3" type="ORF">SEL4126_35660</name>
    <name evidence="4" type="ORF">STMLT2P22_CBEKMEGD_01038</name>
</gene>
<dbReference type="AlphaFoldDB" id="A0A0F7J3Q4"/>
<dbReference type="EMBL" id="AP023291">
    <property type="protein sequence ID" value="BCH86097.1"/>
    <property type="molecule type" value="Genomic_DNA"/>
</dbReference>
<dbReference type="EMBL" id="CP011428">
    <property type="protein sequence ID" value="AKH05909.1"/>
    <property type="molecule type" value="Genomic_DNA"/>
</dbReference>
<sequence length="52" mass="5961">MCKSRRGYLFPAFYYQLLINSCSVLLRLITGISPVLFSAPEMFLTTVLHSVY</sequence>
<dbReference type="PATRIC" id="fig|59201.158.peg.310"/>
<accession>A0A0F7J3Q4</accession>
<organism evidence="2 5">
    <name type="scientific">Salmonella typhimurium</name>
    <dbReference type="NCBI Taxonomy" id="90371"/>
    <lineage>
        <taxon>Bacteria</taxon>
        <taxon>Pseudomonadati</taxon>
        <taxon>Pseudomonadota</taxon>
        <taxon>Gammaproteobacteria</taxon>
        <taxon>Enterobacterales</taxon>
        <taxon>Enterobacteriaceae</taxon>
        <taxon>Salmonella</taxon>
    </lineage>
</organism>
<reference evidence="2 5" key="1">
    <citation type="journal article" date="2015" name="Genome Announc.">
        <title>Complete Genome Sequencing of a Multidrug-Resistant and Human-Invasive Salmonella enterica Serovar Typhimurium Strain of the Emerging Sequence Type 213 Genotype.</title>
        <authorList>
            <person name="Calva E."/>
            <person name="Silva C."/>
            <person name="Zaidi M.B."/>
            <person name="Sanchez-Flores A."/>
            <person name="Estrada K."/>
            <person name="Silva G.G."/>
            <person name="Soto-Jimenez L.M."/>
            <person name="Wiesner M."/>
            <person name="Fernandez-Mora M."/>
            <person name="Edwards R.A."/>
            <person name="Vinuesa P."/>
        </authorList>
    </citation>
    <scope>NUCLEOTIDE SEQUENCE [LARGE SCALE GENOMIC DNA]</scope>
    <source>
        <strain evidence="2 5">YU39</strain>
    </source>
</reference>
<dbReference type="Proteomes" id="UP000034636">
    <property type="component" value="Chromosome"/>
</dbReference>
<evidence type="ECO:0000313" key="4">
    <source>
        <dbReference type="EMBL" id="CAD5307592.1"/>
    </source>
</evidence>
<reference evidence="4" key="3">
    <citation type="submission" date="2020-09" db="EMBL/GenBank/DDBJ databases">
        <authorList>
            <person name="Zund M."/>
        </authorList>
    </citation>
    <scope>NUCLEOTIDE SEQUENCE</scope>
    <source>
        <strain evidence="4">S.Tm LT2p22_assembled</strain>
    </source>
</reference>
<dbReference type="EMBL" id="LR881463">
    <property type="protein sequence ID" value="CAD5307592.1"/>
    <property type="molecule type" value="Genomic_DNA"/>
</dbReference>
<reference evidence="3" key="2">
    <citation type="submission" date="2020-07" db="EMBL/GenBank/DDBJ databases">
        <title>complete genome sequences of Salmonella enterica subsp. enterica serovar Typhimurium str. L-4126.</title>
        <authorList>
            <person name="Sekizuka T."/>
            <person name="Arai N."/>
            <person name="Akiba M."/>
            <person name="Kuroda M."/>
        </authorList>
    </citation>
    <scope>NUCLEOTIDE SEQUENCE</scope>
    <source>
        <strain evidence="3">L-4126</strain>
    </source>
</reference>
<proteinExistence type="predicted"/>
<name>A0A0F7J3Q4_SALTM</name>